<dbReference type="Pfam" id="PF01168">
    <property type="entry name" value="Ala_racemase_N"/>
    <property type="match status" value="1"/>
</dbReference>
<evidence type="ECO:0000256" key="1">
    <source>
        <dbReference type="ARBA" id="ARBA00022898"/>
    </source>
</evidence>
<evidence type="ECO:0000256" key="4">
    <source>
        <dbReference type="RuleBase" id="RU004514"/>
    </source>
</evidence>
<comment type="cofactor">
    <cofactor evidence="3">
        <name>pyridoxal 5'-phosphate</name>
        <dbReference type="ChEBI" id="CHEBI:597326"/>
    </cofactor>
</comment>
<comment type="similarity">
    <text evidence="2 4">Belongs to the pyridoxal phosphate-binding protein YggS/PROSC family.</text>
</comment>
<dbReference type="InterPro" id="IPR029066">
    <property type="entry name" value="PLP-binding_barrel"/>
</dbReference>
<evidence type="ECO:0000259" key="5">
    <source>
        <dbReference type="Pfam" id="PF01168"/>
    </source>
</evidence>
<dbReference type="AlphaFoldDB" id="A0A0R2NWQ7"/>
<keyword evidence="1 2" id="KW-0663">Pyridoxal phosphate</keyword>
<dbReference type="InterPro" id="IPR001608">
    <property type="entry name" value="Ala_racemase_N"/>
</dbReference>
<dbReference type="Proteomes" id="UP000053349">
    <property type="component" value="Unassembled WGS sequence"/>
</dbReference>
<evidence type="ECO:0000313" key="6">
    <source>
        <dbReference type="EMBL" id="KRO30313.1"/>
    </source>
</evidence>
<dbReference type="CDD" id="cd00635">
    <property type="entry name" value="PLPDE_III_YBL036c_like"/>
    <property type="match status" value="1"/>
</dbReference>
<dbReference type="PANTHER" id="PTHR10146">
    <property type="entry name" value="PROLINE SYNTHETASE CO-TRANSCRIBED BACTERIAL HOMOLOG PROTEIN"/>
    <property type="match status" value="1"/>
</dbReference>
<comment type="caution">
    <text evidence="6">The sequence shown here is derived from an EMBL/GenBank/DDBJ whole genome shotgun (WGS) entry which is preliminary data.</text>
</comment>
<protein>
    <recommendedName>
        <fullName evidence="2">Pyridoxal phosphate homeostasis protein</fullName>
        <shortName evidence="2">PLP homeostasis protein</shortName>
    </recommendedName>
</protein>
<dbReference type="PIRSF" id="PIRSF004848">
    <property type="entry name" value="YBL036c_PLPDEIII"/>
    <property type="match status" value="1"/>
</dbReference>
<evidence type="ECO:0000256" key="3">
    <source>
        <dbReference type="PIRSR" id="PIRSR004848-1"/>
    </source>
</evidence>
<evidence type="ECO:0000313" key="7">
    <source>
        <dbReference type="Proteomes" id="UP000053349"/>
    </source>
</evidence>
<dbReference type="NCBIfam" id="TIGR00044">
    <property type="entry name" value="YggS family pyridoxal phosphate-dependent enzyme"/>
    <property type="match status" value="1"/>
</dbReference>
<dbReference type="Gene3D" id="3.20.20.10">
    <property type="entry name" value="Alanine racemase"/>
    <property type="match status" value="1"/>
</dbReference>
<proteinExistence type="inferred from homology"/>
<organism evidence="6 7">
    <name type="scientific">Actinobacteria bacterium BACL2 MAG-121001-bin67</name>
    <dbReference type="NCBI Taxonomy" id="1655572"/>
    <lineage>
        <taxon>Bacteria</taxon>
        <taxon>Bacillati</taxon>
        <taxon>Actinomycetota</taxon>
        <taxon>Actinomycetes</taxon>
        <taxon>Actinomycetes incertae sedis</taxon>
        <taxon>ac1 cluster</taxon>
    </lineage>
</organism>
<dbReference type="SUPFAM" id="SSF51419">
    <property type="entry name" value="PLP-binding barrel"/>
    <property type="match status" value="1"/>
</dbReference>
<evidence type="ECO:0000256" key="2">
    <source>
        <dbReference type="HAMAP-Rule" id="MF_02087"/>
    </source>
</evidence>
<sequence>MSAREIQIKSALDKVRAELKPGVELIAVTKNFPISDLEILYSLGERQFGENRENELTLKAEALPKDINWHFQGTLQSNKLRAIVSVASYIHSLDELRHASKISELAHEMGKKQSCFIQVNLDPDEIASQESNRSGIKPAKFIAFAESLLELSGVEIVGVMGVAPLDKDPRPGFETLRNLKQELLKMAPGAGYISSGMSGDYQIAMEYGATHIRLGSSILGQR</sequence>
<gene>
    <name evidence="6" type="ORF">ABR64_01540</name>
</gene>
<dbReference type="PANTHER" id="PTHR10146:SF14">
    <property type="entry name" value="PYRIDOXAL PHOSPHATE HOMEOSTASIS PROTEIN"/>
    <property type="match status" value="1"/>
</dbReference>
<comment type="function">
    <text evidence="2">Pyridoxal 5'-phosphate (PLP)-binding protein, which is involved in PLP homeostasis.</text>
</comment>
<reference evidence="6 7" key="1">
    <citation type="submission" date="2015-10" db="EMBL/GenBank/DDBJ databases">
        <title>Metagenome-Assembled Genomes uncover a global brackish microbiome.</title>
        <authorList>
            <person name="Hugerth L.W."/>
            <person name="Larsson J."/>
            <person name="Alneberg J."/>
            <person name="Lindh M.V."/>
            <person name="Legrand C."/>
            <person name="Pinhassi J."/>
            <person name="Andersson A.F."/>
        </authorList>
    </citation>
    <scope>NUCLEOTIDE SEQUENCE [LARGE SCALE GENOMIC DNA]</scope>
    <source>
        <strain evidence="6">BACL2 MAG-121001-bin67</strain>
    </source>
</reference>
<dbReference type="InterPro" id="IPR011078">
    <property type="entry name" value="PyrdxlP_homeostasis"/>
</dbReference>
<dbReference type="EMBL" id="LIAW01000433">
    <property type="protein sequence ID" value="KRO30313.1"/>
    <property type="molecule type" value="Genomic_DNA"/>
</dbReference>
<dbReference type="HAMAP" id="MF_02087">
    <property type="entry name" value="PLP_homeostasis"/>
    <property type="match status" value="1"/>
</dbReference>
<name>A0A0R2NWQ7_9ACTN</name>
<feature type="modified residue" description="N6-(pyridoxal phosphate)lysine" evidence="2 3">
    <location>
        <position position="30"/>
    </location>
</feature>
<feature type="domain" description="Alanine racemase N-terminal" evidence="5">
    <location>
        <begin position="8"/>
        <end position="221"/>
    </location>
</feature>
<accession>A0A0R2NWQ7</accession>
<dbReference type="GO" id="GO:0030170">
    <property type="term" value="F:pyridoxal phosphate binding"/>
    <property type="evidence" value="ECO:0007669"/>
    <property type="project" value="UniProtKB-UniRule"/>
</dbReference>